<accession>A0A1B6GUB4</accession>
<proteinExistence type="predicted"/>
<reference evidence="1" key="1">
    <citation type="submission" date="2015-11" db="EMBL/GenBank/DDBJ databases">
        <title>De novo transcriptome assembly of four potential Pierce s Disease insect vectors from Arizona vineyards.</title>
        <authorList>
            <person name="Tassone E.E."/>
        </authorList>
    </citation>
    <scope>NUCLEOTIDE SEQUENCE</scope>
</reference>
<evidence type="ECO:0000313" key="1">
    <source>
        <dbReference type="EMBL" id="JAS66019.1"/>
    </source>
</evidence>
<name>A0A1B6GUB4_9HEMI</name>
<sequence>LVGRDETVSAYDVLHPVLQQSERRRRSSDPRQTLVLEAPKLARNFTLQLSPSADLLDPRFVLLSRREGHSEPLSLDLVERDCYFVSKGENRAAISVCGGVRGLIKPPGDEYYVINPLPKRFSKRSSDPPHIIVRKHLGHLHADNTSSTVDNTSVCGVRGETDSPSSDVWRLRRAVGGPVHVETAVFVDSDMFHLMANNFP</sequence>
<protein>
    <submittedName>
        <fullName evidence="1">Uncharacterized protein</fullName>
    </submittedName>
</protein>
<dbReference type="EMBL" id="GECZ01003750">
    <property type="protein sequence ID" value="JAS66019.1"/>
    <property type="molecule type" value="Transcribed_RNA"/>
</dbReference>
<gene>
    <name evidence="1" type="ORF">g.3086</name>
</gene>
<organism evidence="1">
    <name type="scientific">Cuerna arida</name>
    <dbReference type="NCBI Taxonomy" id="1464854"/>
    <lineage>
        <taxon>Eukaryota</taxon>
        <taxon>Metazoa</taxon>
        <taxon>Ecdysozoa</taxon>
        <taxon>Arthropoda</taxon>
        <taxon>Hexapoda</taxon>
        <taxon>Insecta</taxon>
        <taxon>Pterygota</taxon>
        <taxon>Neoptera</taxon>
        <taxon>Paraneoptera</taxon>
        <taxon>Hemiptera</taxon>
        <taxon>Auchenorrhyncha</taxon>
        <taxon>Membracoidea</taxon>
        <taxon>Cicadellidae</taxon>
        <taxon>Cicadellinae</taxon>
        <taxon>Proconiini</taxon>
        <taxon>Cuerna</taxon>
    </lineage>
</organism>
<feature type="non-terminal residue" evidence="1">
    <location>
        <position position="200"/>
    </location>
</feature>
<feature type="non-terminal residue" evidence="1">
    <location>
        <position position="1"/>
    </location>
</feature>
<dbReference type="AlphaFoldDB" id="A0A1B6GUB4"/>